<dbReference type="SUPFAM" id="SSF56300">
    <property type="entry name" value="Metallo-dependent phosphatases"/>
    <property type="match status" value="1"/>
</dbReference>
<sequence length="214" mass="24445">MTLADIVLTDVDFVVSDLGFNHANIIDYCRDERFETTQAGLDDMNWALLANWNRRVDAEDTVVFVGDFAWFMEGAAAQRKVDNLWDTLNGEKVFVRGDHDHVYPSSADRVVYTAEIRHGDRAFFVSHFPGDTPSSLPGGGMPEAFAERMPENLADRWNGWRIHGHHHNNWPEHYPLANPGRRTVNCSVELTGYEPLSMAQVERLAARDEWRAMR</sequence>
<dbReference type="STRING" id="555874.SAMN04488065_2132"/>
<organism evidence="1 2">
    <name type="scientific">Haloplanus vescus</name>
    <dbReference type="NCBI Taxonomy" id="555874"/>
    <lineage>
        <taxon>Archaea</taxon>
        <taxon>Methanobacteriati</taxon>
        <taxon>Methanobacteriota</taxon>
        <taxon>Stenosarchaea group</taxon>
        <taxon>Halobacteria</taxon>
        <taxon>Halobacteriales</taxon>
        <taxon>Haloferacaceae</taxon>
        <taxon>Haloplanus</taxon>
    </lineage>
</organism>
<dbReference type="Gene3D" id="3.60.21.10">
    <property type="match status" value="1"/>
</dbReference>
<gene>
    <name evidence="1" type="ORF">SAMN04488065_2132</name>
</gene>
<dbReference type="Proteomes" id="UP000236755">
    <property type="component" value="Unassembled WGS sequence"/>
</dbReference>
<keyword evidence="2" id="KW-1185">Reference proteome</keyword>
<dbReference type="InterPro" id="IPR029052">
    <property type="entry name" value="Metallo-depent_PP-like"/>
</dbReference>
<evidence type="ECO:0000313" key="2">
    <source>
        <dbReference type="Proteomes" id="UP000236755"/>
    </source>
</evidence>
<reference evidence="1 2" key="1">
    <citation type="submission" date="2016-10" db="EMBL/GenBank/DDBJ databases">
        <authorList>
            <person name="de Groot N.N."/>
        </authorList>
    </citation>
    <scope>NUCLEOTIDE SEQUENCE [LARGE SCALE GENOMIC DNA]</scope>
    <source>
        <strain evidence="1 2">CGMCC 1.8712</strain>
    </source>
</reference>
<dbReference type="OrthoDB" id="113823at2157"/>
<name>A0A1H3Z3C7_9EURY</name>
<dbReference type="AlphaFoldDB" id="A0A1H3Z3C7"/>
<evidence type="ECO:0000313" key="1">
    <source>
        <dbReference type="EMBL" id="SEA18269.1"/>
    </source>
</evidence>
<dbReference type="RefSeq" id="WP_143025258.1">
    <property type="nucleotide sequence ID" value="NZ_FNQT01000003.1"/>
</dbReference>
<dbReference type="EMBL" id="FNQT01000003">
    <property type="protein sequence ID" value="SEA18269.1"/>
    <property type="molecule type" value="Genomic_DNA"/>
</dbReference>
<proteinExistence type="predicted"/>
<protein>
    <submittedName>
        <fullName evidence="1">Calcineurin-like phosphoesterase superfamily protein</fullName>
    </submittedName>
</protein>
<accession>A0A1H3Z3C7</accession>